<name>A0A0D0DI28_9AGAM</name>
<feature type="compositionally biased region" description="Basic and acidic residues" evidence="1">
    <location>
        <begin position="1"/>
        <end position="13"/>
    </location>
</feature>
<protein>
    <submittedName>
        <fullName evidence="2">Uncharacterized protein</fullName>
    </submittedName>
</protein>
<reference evidence="2 3" key="1">
    <citation type="submission" date="2014-04" db="EMBL/GenBank/DDBJ databases">
        <authorList>
            <consortium name="DOE Joint Genome Institute"/>
            <person name="Kuo A."/>
            <person name="Kohler A."/>
            <person name="Jargeat P."/>
            <person name="Nagy L.G."/>
            <person name="Floudas D."/>
            <person name="Copeland A."/>
            <person name="Barry K.W."/>
            <person name="Cichocki N."/>
            <person name="Veneault-Fourrey C."/>
            <person name="LaButti K."/>
            <person name="Lindquist E.A."/>
            <person name="Lipzen A."/>
            <person name="Lundell T."/>
            <person name="Morin E."/>
            <person name="Murat C."/>
            <person name="Sun H."/>
            <person name="Tunlid A."/>
            <person name="Henrissat B."/>
            <person name="Grigoriev I.V."/>
            <person name="Hibbett D.S."/>
            <person name="Martin F."/>
            <person name="Nordberg H.P."/>
            <person name="Cantor M.N."/>
            <person name="Hua S.X."/>
        </authorList>
    </citation>
    <scope>NUCLEOTIDE SEQUENCE [LARGE SCALE GENOMIC DNA]</scope>
    <source>
        <strain evidence="2 3">Ve08.2h10</strain>
    </source>
</reference>
<dbReference type="EMBL" id="KN825496">
    <property type="protein sequence ID" value="KIK90593.1"/>
    <property type="molecule type" value="Genomic_DNA"/>
</dbReference>
<feature type="compositionally biased region" description="Low complexity" evidence="1">
    <location>
        <begin position="14"/>
        <end position="24"/>
    </location>
</feature>
<evidence type="ECO:0000313" key="2">
    <source>
        <dbReference type="EMBL" id="KIK90593.1"/>
    </source>
</evidence>
<proteinExistence type="predicted"/>
<dbReference type="AlphaFoldDB" id="A0A0D0DI28"/>
<reference evidence="3" key="2">
    <citation type="submission" date="2015-01" db="EMBL/GenBank/DDBJ databases">
        <title>Evolutionary Origins and Diversification of the Mycorrhizal Mutualists.</title>
        <authorList>
            <consortium name="DOE Joint Genome Institute"/>
            <consortium name="Mycorrhizal Genomics Consortium"/>
            <person name="Kohler A."/>
            <person name="Kuo A."/>
            <person name="Nagy L.G."/>
            <person name="Floudas D."/>
            <person name="Copeland A."/>
            <person name="Barry K.W."/>
            <person name="Cichocki N."/>
            <person name="Veneault-Fourrey C."/>
            <person name="LaButti K."/>
            <person name="Lindquist E.A."/>
            <person name="Lipzen A."/>
            <person name="Lundell T."/>
            <person name="Morin E."/>
            <person name="Murat C."/>
            <person name="Riley R."/>
            <person name="Ohm R."/>
            <person name="Sun H."/>
            <person name="Tunlid A."/>
            <person name="Henrissat B."/>
            <person name="Grigoriev I.V."/>
            <person name="Hibbett D.S."/>
            <person name="Martin F."/>
        </authorList>
    </citation>
    <scope>NUCLEOTIDE SEQUENCE [LARGE SCALE GENOMIC DNA]</scope>
    <source>
        <strain evidence="3">Ve08.2h10</strain>
    </source>
</reference>
<keyword evidence="3" id="KW-1185">Reference proteome</keyword>
<feature type="region of interest" description="Disordered" evidence="1">
    <location>
        <begin position="1"/>
        <end position="24"/>
    </location>
</feature>
<dbReference type="HOGENOM" id="CLU_2850388_0_0_1"/>
<evidence type="ECO:0000313" key="3">
    <source>
        <dbReference type="Proteomes" id="UP000054538"/>
    </source>
</evidence>
<evidence type="ECO:0000256" key="1">
    <source>
        <dbReference type="SAM" id="MobiDB-lite"/>
    </source>
</evidence>
<organism evidence="2 3">
    <name type="scientific">Paxillus rubicundulus Ve08.2h10</name>
    <dbReference type="NCBI Taxonomy" id="930991"/>
    <lineage>
        <taxon>Eukaryota</taxon>
        <taxon>Fungi</taxon>
        <taxon>Dikarya</taxon>
        <taxon>Basidiomycota</taxon>
        <taxon>Agaricomycotina</taxon>
        <taxon>Agaricomycetes</taxon>
        <taxon>Agaricomycetidae</taxon>
        <taxon>Boletales</taxon>
        <taxon>Paxilineae</taxon>
        <taxon>Paxillaceae</taxon>
        <taxon>Paxillus</taxon>
    </lineage>
</organism>
<dbReference type="Proteomes" id="UP000054538">
    <property type="component" value="Unassembled WGS sequence"/>
</dbReference>
<sequence length="65" mass="7381">MLNLREPRERETPRFPTMTRTTSSVPVVSTVVSAEDTQVSTYVDDSDMWAFRRTLAGDENAFGRV</sequence>
<dbReference type="InParanoid" id="A0A0D0DI28"/>
<accession>A0A0D0DI28</accession>
<gene>
    <name evidence="2" type="ORF">PAXRUDRAFT_672612</name>
</gene>